<evidence type="ECO:0000256" key="4">
    <source>
        <dbReference type="ARBA" id="ARBA00040194"/>
    </source>
</evidence>
<dbReference type="Proteomes" id="UP001527181">
    <property type="component" value="Unassembled WGS sequence"/>
</dbReference>
<dbReference type="InterPro" id="IPR003615">
    <property type="entry name" value="HNH_nuc"/>
</dbReference>
<dbReference type="Pfam" id="PF01844">
    <property type="entry name" value="HNH"/>
    <property type="match status" value="1"/>
</dbReference>
<evidence type="ECO:0000313" key="6">
    <source>
        <dbReference type="EMBL" id="MCY9758959.1"/>
    </source>
</evidence>
<dbReference type="EMBL" id="JAMDNP010000001">
    <property type="protein sequence ID" value="MCY9758959.1"/>
    <property type="molecule type" value="Genomic_DNA"/>
</dbReference>
<accession>A0ABT4GQK9</accession>
<evidence type="ECO:0000256" key="3">
    <source>
        <dbReference type="ARBA" id="ARBA00038412"/>
    </source>
</evidence>
<reference evidence="6 7" key="1">
    <citation type="submission" date="2022-05" db="EMBL/GenBank/DDBJ databases">
        <title>Genome Sequencing of Bee-Associated Microbes.</title>
        <authorList>
            <person name="Dunlap C."/>
        </authorList>
    </citation>
    <scope>NUCLEOTIDE SEQUENCE [LARGE SCALE GENOMIC DNA]</scope>
    <source>
        <strain evidence="6 7">NRRL B-04010</strain>
    </source>
</reference>
<keyword evidence="1" id="KW-0540">Nuclease</keyword>
<sequence>MALKKFCRKTGCKKLTTDAYCEDHKVSGYSYDQHRESAAKRGYDHRWRKERLKFLEKNPICKYCFDAGKLTDATVVDHIIPHKGDKKLFWNRKNWQGLCESCHGIKTAKEDGGYGNRKSNRGGTI</sequence>
<keyword evidence="6" id="KW-0255">Endonuclease</keyword>
<feature type="domain" description="HNH nuclease" evidence="5">
    <location>
        <begin position="49"/>
        <end position="104"/>
    </location>
</feature>
<proteinExistence type="inferred from homology"/>
<keyword evidence="2" id="KW-0378">Hydrolase</keyword>
<dbReference type="PANTHER" id="PTHR41286">
    <property type="entry name" value="HNH NUCLEASE YAJD-RELATED"/>
    <property type="match status" value="1"/>
</dbReference>
<keyword evidence="7" id="KW-1185">Reference proteome</keyword>
<evidence type="ECO:0000259" key="5">
    <source>
        <dbReference type="SMART" id="SM00507"/>
    </source>
</evidence>
<evidence type="ECO:0000256" key="1">
    <source>
        <dbReference type="ARBA" id="ARBA00022722"/>
    </source>
</evidence>
<evidence type="ECO:0000256" key="2">
    <source>
        <dbReference type="ARBA" id="ARBA00022801"/>
    </source>
</evidence>
<dbReference type="SMART" id="SM00507">
    <property type="entry name" value="HNHc"/>
    <property type="match status" value="1"/>
</dbReference>
<comment type="caution">
    <text evidence="6">The sequence shown here is derived from an EMBL/GenBank/DDBJ whole genome shotgun (WGS) entry which is preliminary data.</text>
</comment>
<dbReference type="RefSeq" id="WP_268600589.1">
    <property type="nucleotide sequence ID" value="NZ_JAMDNP010000001.1"/>
</dbReference>
<dbReference type="GO" id="GO:0004519">
    <property type="term" value="F:endonuclease activity"/>
    <property type="evidence" value="ECO:0007669"/>
    <property type="project" value="UniProtKB-KW"/>
</dbReference>
<dbReference type="CDD" id="cd00085">
    <property type="entry name" value="HNHc"/>
    <property type="match status" value="1"/>
</dbReference>
<organism evidence="6 7">
    <name type="scientific">Paenibacillus alvei</name>
    <name type="common">Bacillus alvei</name>
    <dbReference type="NCBI Taxonomy" id="44250"/>
    <lineage>
        <taxon>Bacteria</taxon>
        <taxon>Bacillati</taxon>
        <taxon>Bacillota</taxon>
        <taxon>Bacilli</taxon>
        <taxon>Bacillales</taxon>
        <taxon>Paenibacillaceae</taxon>
        <taxon>Paenibacillus</taxon>
    </lineage>
</organism>
<name>A0ABT4GQK9_PAEAL</name>
<dbReference type="PANTHER" id="PTHR41286:SF1">
    <property type="entry name" value="HNH NUCLEASE YAJD-RELATED"/>
    <property type="match status" value="1"/>
</dbReference>
<dbReference type="Gene3D" id="1.10.30.50">
    <property type="match status" value="1"/>
</dbReference>
<protein>
    <recommendedName>
        <fullName evidence="4">Putative HNH nuclease YajD</fullName>
    </recommendedName>
</protein>
<gene>
    <name evidence="6" type="ORF">M5X12_00085</name>
</gene>
<comment type="similarity">
    <text evidence="3">Belongs to the HNH nuclease family.</text>
</comment>
<evidence type="ECO:0000313" key="7">
    <source>
        <dbReference type="Proteomes" id="UP001527181"/>
    </source>
</evidence>
<dbReference type="InterPro" id="IPR002711">
    <property type="entry name" value="HNH"/>
</dbReference>